<dbReference type="Pfam" id="PF02283">
    <property type="entry name" value="CobU"/>
    <property type="match status" value="1"/>
</dbReference>
<dbReference type="NCBIfam" id="NF004469">
    <property type="entry name" value="PRK05800.1"/>
    <property type="match status" value="1"/>
</dbReference>
<dbReference type="EC" id="2.7.7.62" evidence="9"/>
<evidence type="ECO:0000256" key="12">
    <source>
        <dbReference type="ARBA" id="ARBA00022741"/>
    </source>
</evidence>
<evidence type="ECO:0000256" key="14">
    <source>
        <dbReference type="ARBA" id="ARBA00022840"/>
    </source>
</evidence>
<feature type="binding site" evidence="19">
    <location>
        <position position="83"/>
    </location>
    <ligand>
        <name>GTP</name>
        <dbReference type="ChEBI" id="CHEBI:37565"/>
    </ligand>
</feature>
<keyword evidence="15 19" id="KW-0342">GTP-binding</keyword>
<dbReference type="RefSeq" id="WP_010938306.1">
    <property type="nucleotide sequence ID" value="NC_008751.1"/>
</dbReference>
<evidence type="ECO:0000256" key="15">
    <source>
        <dbReference type="ARBA" id="ARBA00023134"/>
    </source>
</evidence>
<dbReference type="GO" id="GO:0043752">
    <property type="term" value="F:adenosylcobinamide kinase activity"/>
    <property type="evidence" value="ECO:0007669"/>
    <property type="project" value="UniProtKB-EC"/>
</dbReference>
<dbReference type="InterPro" id="IPR003203">
    <property type="entry name" value="CobU/CobP"/>
</dbReference>
<comment type="function">
    <text evidence="4">Catalyzes ATP-dependent phosphorylation of adenosylcobinamide and addition of GMP to adenosylcobinamide phosphate.</text>
</comment>
<evidence type="ECO:0000256" key="7">
    <source>
        <dbReference type="ARBA" id="ARBA00007490"/>
    </source>
</evidence>
<keyword evidence="12 19" id="KW-0547">Nucleotide-binding</keyword>
<dbReference type="HOGENOM" id="CLU_094161_0_1_7"/>
<feature type="binding site" evidence="19">
    <location>
        <position position="61"/>
    </location>
    <ligand>
        <name>GTP</name>
        <dbReference type="ChEBI" id="CHEBI:37565"/>
    </ligand>
</feature>
<evidence type="ECO:0000256" key="2">
    <source>
        <dbReference type="ARBA" id="ARBA00000711"/>
    </source>
</evidence>
<feature type="binding site" evidence="19">
    <location>
        <begin position="33"/>
        <end position="35"/>
    </location>
    <ligand>
        <name>GTP</name>
        <dbReference type="ChEBI" id="CHEBI:37565"/>
    </ligand>
</feature>
<proteinExistence type="inferred from homology"/>
<evidence type="ECO:0000256" key="1">
    <source>
        <dbReference type="ARBA" id="ARBA00000312"/>
    </source>
</evidence>
<comment type="similarity">
    <text evidence="7">Belongs to the CobU/CobP family.</text>
</comment>
<keyword evidence="10" id="KW-0169">Cobalamin biosynthesis</keyword>
<evidence type="ECO:0000256" key="11">
    <source>
        <dbReference type="ARBA" id="ARBA00022679"/>
    </source>
</evidence>
<dbReference type="EMBL" id="CP000527">
    <property type="protein sequence ID" value="ABM28998.1"/>
    <property type="molecule type" value="Genomic_DNA"/>
</dbReference>
<sequence>MRMMLFTGGSRSGKSALAQRWAEAQGARRVYIATAGIRDMEMAERVRRHQAARGEGWTTFEEPLDVVGAIGRAEPRADVVLVDCITLWLSNLMAEDDDASVMSHVRALAAALDGTSLPVALVTNEVGWGIVPPTPLGRRFRDLAGECNQLLAAACQGVVLAVSGLPLAVKGEMPAALR</sequence>
<keyword evidence="13 20" id="KW-0418">Kinase</keyword>
<evidence type="ECO:0000313" key="21">
    <source>
        <dbReference type="Proteomes" id="UP000009173"/>
    </source>
</evidence>
<keyword evidence="11 20" id="KW-0808">Transferase</keyword>
<dbReference type="GO" id="GO:0009236">
    <property type="term" value="P:cobalamin biosynthetic process"/>
    <property type="evidence" value="ECO:0007669"/>
    <property type="project" value="UniProtKB-UniPathway"/>
</dbReference>
<gene>
    <name evidence="20" type="ordered locus">Dvul_1982</name>
</gene>
<evidence type="ECO:0000256" key="18">
    <source>
        <dbReference type="PIRSR" id="PIRSR006135-1"/>
    </source>
</evidence>
<dbReference type="PANTHER" id="PTHR34848:SF1">
    <property type="entry name" value="BIFUNCTIONAL ADENOSYLCOBALAMIN BIOSYNTHESIS PROTEIN COBU"/>
    <property type="match status" value="1"/>
</dbReference>
<dbReference type="GO" id="GO:0005525">
    <property type="term" value="F:GTP binding"/>
    <property type="evidence" value="ECO:0007669"/>
    <property type="project" value="UniProtKB-KW"/>
</dbReference>
<evidence type="ECO:0000256" key="10">
    <source>
        <dbReference type="ARBA" id="ARBA00022573"/>
    </source>
</evidence>
<dbReference type="EC" id="2.7.1.156" evidence="8"/>
<dbReference type="Proteomes" id="UP000009173">
    <property type="component" value="Chromosome"/>
</dbReference>
<dbReference type="CDD" id="cd00544">
    <property type="entry name" value="CobU"/>
    <property type="match status" value="1"/>
</dbReference>
<comment type="catalytic activity">
    <reaction evidence="3">
        <text>adenosylcob(III)inamide + GTP = adenosylcob(III)inamide phosphate + GDP + H(+)</text>
        <dbReference type="Rhea" id="RHEA:15765"/>
        <dbReference type="ChEBI" id="CHEBI:2480"/>
        <dbReference type="ChEBI" id="CHEBI:15378"/>
        <dbReference type="ChEBI" id="CHEBI:37565"/>
        <dbReference type="ChEBI" id="CHEBI:58189"/>
        <dbReference type="ChEBI" id="CHEBI:58502"/>
        <dbReference type="EC" id="2.7.1.156"/>
    </reaction>
</comment>
<dbReference type="GO" id="GO:0005524">
    <property type="term" value="F:ATP binding"/>
    <property type="evidence" value="ECO:0007669"/>
    <property type="project" value="UniProtKB-KW"/>
</dbReference>
<comment type="catalytic activity">
    <reaction evidence="1">
        <text>adenosylcob(III)inamide + ATP = adenosylcob(III)inamide phosphate + ADP + H(+)</text>
        <dbReference type="Rhea" id="RHEA:15769"/>
        <dbReference type="ChEBI" id="CHEBI:2480"/>
        <dbReference type="ChEBI" id="CHEBI:15378"/>
        <dbReference type="ChEBI" id="CHEBI:30616"/>
        <dbReference type="ChEBI" id="CHEBI:58502"/>
        <dbReference type="ChEBI" id="CHEBI:456216"/>
        <dbReference type="EC" id="2.7.1.156"/>
    </reaction>
</comment>
<dbReference type="KEGG" id="dvl:Dvul_1982"/>
<evidence type="ECO:0000256" key="5">
    <source>
        <dbReference type="ARBA" id="ARBA00004692"/>
    </source>
</evidence>
<dbReference type="GO" id="GO:0008820">
    <property type="term" value="F:cobinamide phosphate guanylyltransferase activity"/>
    <property type="evidence" value="ECO:0007669"/>
    <property type="project" value="UniProtKB-EC"/>
</dbReference>
<feature type="active site" description="GMP-histidine intermediate" evidence="18">
    <location>
        <position position="49"/>
    </location>
</feature>
<dbReference type="PIRSF" id="PIRSF006135">
    <property type="entry name" value="CobU"/>
    <property type="match status" value="1"/>
</dbReference>
<comment type="pathway">
    <text evidence="6">Cofactor biosynthesis; adenosylcobalamin biosynthesis; adenosylcobalamin from cob(II)yrinate a,c-diamide: step 5/7.</text>
</comment>
<comment type="catalytic activity">
    <reaction evidence="2">
        <text>adenosylcob(III)inamide phosphate + GTP + H(+) = adenosylcob(III)inamide-GDP + diphosphate</text>
        <dbReference type="Rhea" id="RHEA:22712"/>
        <dbReference type="ChEBI" id="CHEBI:15378"/>
        <dbReference type="ChEBI" id="CHEBI:33019"/>
        <dbReference type="ChEBI" id="CHEBI:37565"/>
        <dbReference type="ChEBI" id="CHEBI:58502"/>
        <dbReference type="ChEBI" id="CHEBI:60487"/>
        <dbReference type="EC" id="2.7.7.62"/>
    </reaction>
</comment>
<evidence type="ECO:0000256" key="19">
    <source>
        <dbReference type="PIRSR" id="PIRSR006135-2"/>
    </source>
</evidence>
<evidence type="ECO:0000256" key="6">
    <source>
        <dbReference type="ARBA" id="ARBA00005159"/>
    </source>
</evidence>
<evidence type="ECO:0000256" key="4">
    <source>
        <dbReference type="ARBA" id="ARBA00003889"/>
    </source>
</evidence>
<evidence type="ECO:0000256" key="16">
    <source>
        <dbReference type="ARBA" id="ARBA00029570"/>
    </source>
</evidence>
<feature type="binding site" evidence="19">
    <location>
        <begin position="8"/>
        <end position="15"/>
    </location>
    <ligand>
        <name>GTP</name>
        <dbReference type="ChEBI" id="CHEBI:37565"/>
    </ligand>
</feature>
<keyword evidence="14" id="KW-0067">ATP-binding</keyword>
<evidence type="ECO:0000256" key="9">
    <source>
        <dbReference type="ARBA" id="ARBA00012523"/>
    </source>
</evidence>
<evidence type="ECO:0000256" key="13">
    <source>
        <dbReference type="ARBA" id="ARBA00022777"/>
    </source>
</evidence>
<organism evidence="20 21">
    <name type="scientific">Nitratidesulfovibrio vulgaris (strain DP4)</name>
    <name type="common">Desulfovibrio vulgaris</name>
    <dbReference type="NCBI Taxonomy" id="391774"/>
    <lineage>
        <taxon>Bacteria</taxon>
        <taxon>Pseudomonadati</taxon>
        <taxon>Thermodesulfobacteriota</taxon>
        <taxon>Desulfovibrionia</taxon>
        <taxon>Desulfovibrionales</taxon>
        <taxon>Desulfovibrionaceae</taxon>
        <taxon>Nitratidesulfovibrio</taxon>
    </lineage>
</organism>
<evidence type="ECO:0000256" key="3">
    <source>
        <dbReference type="ARBA" id="ARBA00001522"/>
    </source>
</evidence>
<accession>A0A0H3ABF8</accession>
<dbReference type="InterPro" id="IPR027417">
    <property type="entry name" value="P-loop_NTPase"/>
</dbReference>
<dbReference type="UniPathway" id="UPA00148">
    <property type="reaction ID" value="UER00236"/>
</dbReference>
<dbReference type="SMR" id="A0A0H3ABF8"/>
<dbReference type="SUPFAM" id="SSF52540">
    <property type="entry name" value="P-loop containing nucleoside triphosphate hydrolases"/>
    <property type="match status" value="1"/>
</dbReference>
<evidence type="ECO:0000313" key="20">
    <source>
        <dbReference type="EMBL" id="ABM28998.1"/>
    </source>
</evidence>
<name>A0A0H3ABF8_NITV4</name>
<dbReference type="AlphaFoldDB" id="A0A0H3ABF8"/>
<dbReference type="PANTHER" id="PTHR34848">
    <property type="match status" value="1"/>
</dbReference>
<comment type="pathway">
    <text evidence="5">Cofactor biosynthesis; adenosylcobalamin biosynthesis; adenosylcobalamin from cob(II)yrinate a,c-diamide: step 6/7.</text>
</comment>
<protein>
    <recommendedName>
        <fullName evidence="16">Adenosylcobinamide kinase</fullName>
        <ecNumber evidence="8">2.7.1.156</ecNumber>
        <ecNumber evidence="9">2.7.7.62</ecNumber>
    </recommendedName>
    <alternativeName>
        <fullName evidence="17">Adenosylcobinamide-phosphate guanylyltransferase</fullName>
    </alternativeName>
</protein>
<evidence type="ECO:0000256" key="8">
    <source>
        <dbReference type="ARBA" id="ARBA00012016"/>
    </source>
</evidence>
<reference evidence="21" key="1">
    <citation type="journal article" date="2009" name="Environ. Microbiol.">
        <title>Contribution of mobile genetic elements to Desulfovibrio vulgaris genome plasticity.</title>
        <authorList>
            <person name="Walker C.B."/>
            <person name="Stolyar S."/>
            <person name="Chivian D."/>
            <person name="Pinel N."/>
            <person name="Gabster J.A."/>
            <person name="Dehal P.S."/>
            <person name="He Z."/>
            <person name="Yang Z.K."/>
            <person name="Yen H.C."/>
            <person name="Zhou J."/>
            <person name="Wall J.D."/>
            <person name="Hazen T.C."/>
            <person name="Arkin A.P."/>
            <person name="Stahl D.A."/>
        </authorList>
    </citation>
    <scope>NUCLEOTIDE SEQUENCE [LARGE SCALE GENOMIC DNA]</scope>
    <source>
        <strain evidence="21">DP4</strain>
    </source>
</reference>
<dbReference type="Gene3D" id="3.40.50.300">
    <property type="entry name" value="P-loop containing nucleotide triphosphate hydrolases"/>
    <property type="match status" value="1"/>
</dbReference>
<evidence type="ECO:0000256" key="17">
    <source>
        <dbReference type="ARBA" id="ARBA00030571"/>
    </source>
</evidence>